<reference evidence="1 2" key="1">
    <citation type="submission" date="2018-08" db="EMBL/GenBank/DDBJ databases">
        <title>Chitinophagaceae sp. K23C18032701, a novel bacterium isolated from forest soil.</title>
        <authorList>
            <person name="Wang C."/>
        </authorList>
    </citation>
    <scope>NUCLEOTIDE SEQUENCE [LARGE SCALE GENOMIC DNA]</scope>
    <source>
        <strain evidence="1 2">K23C18032701</strain>
    </source>
</reference>
<dbReference type="EMBL" id="QTJU01000006">
    <property type="protein sequence ID" value="RFM27133.1"/>
    <property type="molecule type" value="Genomic_DNA"/>
</dbReference>
<comment type="caution">
    <text evidence="1">The sequence shown here is derived from an EMBL/GenBank/DDBJ whole genome shotgun (WGS) entry which is preliminary data.</text>
</comment>
<dbReference type="Proteomes" id="UP000261284">
    <property type="component" value="Unassembled WGS sequence"/>
</dbReference>
<dbReference type="AlphaFoldDB" id="A0A3E1NGP0"/>
<organism evidence="1 2">
    <name type="scientific">Deminuibacter soli</name>
    <dbReference type="NCBI Taxonomy" id="2291815"/>
    <lineage>
        <taxon>Bacteria</taxon>
        <taxon>Pseudomonadati</taxon>
        <taxon>Bacteroidota</taxon>
        <taxon>Chitinophagia</taxon>
        <taxon>Chitinophagales</taxon>
        <taxon>Chitinophagaceae</taxon>
        <taxon>Deminuibacter</taxon>
    </lineage>
</organism>
<protein>
    <submittedName>
        <fullName evidence="1">Uncharacterized protein</fullName>
    </submittedName>
</protein>
<accession>A0A3E1NGP0</accession>
<proteinExistence type="predicted"/>
<evidence type="ECO:0000313" key="2">
    <source>
        <dbReference type="Proteomes" id="UP000261284"/>
    </source>
</evidence>
<gene>
    <name evidence="1" type="ORF">DXN05_16860</name>
</gene>
<sequence length="197" mass="22133">MILYKTKRPYLTLFIINKTLLKNTLMKFLTLFGIILFAACVEKGHTTYTTQSRLSHADSIKVRSEVDSTVKAMEKQTMFDTSGLSQAPVKVLSAKLTEREYSTYKDIYLIYKNVSSKKIAGIKFRWFGETVFGDPADMGSSTLAEGFGGGFTDEPLNPGESDSGKWDILSRNGKKVVLAWPTEIIYEDGSKWKIGER</sequence>
<keyword evidence="2" id="KW-1185">Reference proteome</keyword>
<name>A0A3E1NGP0_9BACT</name>
<evidence type="ECO:0000313" key="1">
    <source>
        <dbReference type="EMBL" id="RFM27133.1"/>
    </source>
</evidence>